<accession>A0ABM9NF06</accession>
<organism evidence="3 4">
    <name type="scientific">Candidatus Methylocalor cossyra</name>
    <dbReference type="NCBI Taxonomy" id="3108543"/>
    <lineage>
        <taxon>Bacteria</taxon>
        <taxon>Pseudomonadati</taxon>
        <taxon>Pseudomonadota</taxon>
        <taxon>Gammaproteobacteria</taxon>
        <taxon>Methylococcales</taxon>
        <taxon>Methylococcaceae</taxon>
        <taxon>Candidatus Methylocalor</taxon>
    </lineage>
</organism>
<feature type="signal peptide" evidence="1">
    <location>
        <begin position="1"/>
        <end position="22"/>
    </location>
</feature>
<dbReference type="Pfam" id="PF04264">
    <property type="entry name" value="YceI"/>
    <property type="match status" value="1"/>
</dbReference>
<evidence type="ECO:0000259" key="2">
    <source>
        <dbReference type="SMART" id="SM00867"/>
    </source>
</evidence>
<dbReference type="InterPro" id="IPR007372">
    <property type="entry name" value="Lipid/polyisoprenoid-bd_YceI"/>
</dbReference>
<dbReference type="SMART" id="SM00867">
    <property type="entry name" value="YceI"/>
    <property type="match status" value="1"/>
</dbReference>
<name>A0ABM9NF06_9GAMM</name>
<dbReference type="SUPFAM" id="SSF101874">
    <property type="entry name" value="YceI-like"/>
    <property type="match status" value="1"/>
</dbReference>
<evidence type="ECO:0000256" key="1">
    <source>
        <dbReference type="SAM" id="SignalP"/>
    </source>
</evidence>
<gene>
    <name evidence="3" type="ORF">MECH1_V1_0401</name>
</gene>
<dbReference type="InterPro" id="IPR036761">
    <property type="entry name" value="TTHA0802/YceI-like_sf"/>
</dbReference>
<dbReference type="PANTHER" id="PTHR34406:SF2">
    <property type="entry name" value="PERIPLASMIC PROTEIN"/>
    <property type="match status" value="1"/>
</dbReference>
<dbReference type="Proteomes" id="UP001497493">
    <property type="component" value="Chromosome"/>
</dbReference>
<keyword evidence="1" id="KW-0732">Signal</keyword>
<dbReference type="PANTHER" id="PTHR34406">
    <property type="entry name" value="PROTEIN YCEI"/>
    <property type="match status" value="1"/>
</dbReference>
<feature type="chain" id="PRO_5045907247" evidence="1">
    <location>
        <begin position="23"/>
        <end position="191"/>
    </location>
</feature>
<feature type="domain" description="Lipid/polyisoprenoid-binding YceI-like" evidence="2">
    <location>
        <begin position="26"/>
        <end position="189"/>
    </location>
</feature>
<evidence type="ECO:0000313" key="4">
    <source>
        <dbReference type="Proteomes" id="UP001497493"/>
    </source>
</evidence>
<dbReference type="Gene3D" id="2.40.128.110">
    <property type="entry name" value="Lipid/polyisoprenoid-binding, YceI-like"/>
    <property type="match status" value="1"/>
</dbReference>
<sequence length="191" mass="20716">MSPTQIPASLLAVLALALPAVAAADSYTIDPRHTFPSFEVSHVGFSTQRGRFDRTSGKIELDPAKGTGSIHVVVDADSIDTGLQELEDRLRKEDFFHTARYPTITYEADRLVFEGGKPVLAEGRLTLLGITKAVPLKIEHFHCGVHPISKKEVCGADAVGSIKRSEFGMTAFLPAVGDEVKLLIQVEGFKE</sequence>
<dbReference type="EMBL" id="OZ026884">
    <property type="protein sequence ID" value="CAL1239177.1"/>
    <property type="molecule type" value="Genomic_DNA"/>
</dbReference>
<evidence type="ECO:0000313" key="3">
    <source>
        <dbReference type="EMBL" id="CAL1239177.1"/>
    </source>
</evidence>
<proteinExistence type="predicted"/>
<dbReference type="RefSeq" id="WP_348758763.1">
    <property type="nucleotide sequence ID" value="NZ_OZ026884.1"/>
</dbReference>
<reference evidence="3 4" key="1">
    <citation type="submission" date="2024-04" db="EMBL/GenBank/DDBJ databases">
        <authorList>
            <person name="Cremers G."/>
        </authorList>
    </citation>
    <scope>NUCLEOTIDE SEQUENCE [LARGE SCALE GENOMIC DNA]</scope>
    <source>
        <strain evidence="3">MeCH1-AG</strain>
    </source>
</reference>
<keyword evidence="4" id="KW-1185">Reference proteome</keyword>
<protein>
    <submittedName>
        <fullName evidence="3">Polyisoprenoid-binding protein</fullName>
    </submittedName>
</protein>